<reference evidence="2 3" key="1">
    <citation type="journal article" date="2021" name="Sci. Rep.">
        <title>The distribution of antibiotic resistance genes in chicken gut microbiota commensals.</title>
        <authorList>
            <person name="Juricova H."/>
            <person name="Matiasovicova J."/>
            <person name="Kubasova T."/>
            <person name="Cejkova D."/>
            <person name="Rychlik I."/>
        </authorList>
    </citation>
    <scope>NUCLEOTIDE SEQUENCE [LARGE SCALE GENOMIC DNA]</scope>
    <source>
        <strain evidence="2 3">An425</strain>
    </source>
</reference>
<comment type="caution">
    <text evidence="2">The sequence shown here is derived from an EMBL/GenBank/DDBJ whole genome shotgun (WGS) entry which is preliminary data.</text>
</comment>
<feature type="region of interest" description="Disordered" evidence="1">
    <location>
        <begin position="84"/>
        <end position="104"/>
    </location>
</feature>
<gene>
    <name evidence="2" type="ORF">H6A04_07580</name>
</gene>
<protein>
    <recommendedName>
        <fullName evidence="4">Lipoprotein</fullName>
    </recommendedName>
</protein>
<accession>A0ABS2G4A1</accession>
<name>A0ABS2G4A1_FUSMR</name>
<dbReference type="EMBL" id="JACJLT010000065">
    <property type="protein sequence ID" value="MBM6875509.1"/>
    <property type="molecule type" value="Genomic_DNA"/>
</dbReference>
<sequence length="104" mass="11921">MKKLLIGALTILALVGCGSDFKYETKEAKKEFLIKLFQTNDEKLQKEYNSIIEDLQKQNNEKAIAQLREWGDLYFTLSARYGKDIDTSNKSSGLRDLLEGKNIE</sequence>
<evidence type="ECO:0008006" key="4">
    <source>
        <dbReference type="Google" id="ProtNLM"/>
    </source>
</evidence>
<keyword evidence="3" id="KW-1185">Reference proteome</keyword>
<evidence type="ECO:0000313" key="3">
    <source>
        <dbReference type="Proteomes" id="UP000728968"/>
    </source>
</evidence>
<dbReference type="Proteomes" id="UP000728968">
    <property type="component" value="Unassembled WGS sequence"/>
</dbReference>
<dbReference type="RefSeq" id="WP_204716325.1">
    <property type="nucleotide sequence ID" value="NZ_JACJLT010000065.1"/>
</dbReference>
<organism evidence="2 3">
    <name type="scientific">Fusobacterium mortiferum</name>
    <dbReference type="NCBI Taxonomy" id="850"/>
    <lineage>
        <taxon>Bacteria</taxon>
        <taxon>Fusobacteriati</taxon>
        <taxon>Fusobacteriota</taxon>
        <taxon>Fusobacteriia</taxon>
        <taxon>Fusobacteriales</taxon>
        <taxon>Fusobacteriaceae</taxon>
        <taxon>Fusobacterium</taxon>
    </lineage>
</organism>
<proteinExistence type="predicted"/>
<dbReference type="PROSITE" id="PS51257">
    <property type="entry name" value="PROKAR_LIPOPROTEIN"/>
    <property type="match status" value="1"/>
</dbReference>
<evidence type="ECO:0000256" key="1">
    <source>
        <dbReference type="SAM" id="MobiDB-lite"/>
    </source>
</evidence>
<evidence type="ECO:0000313" key="2">
    <source>
        <dbReference type="EMBL" id="MBM6875509.1"/>
    </source>
</evidence>